<sequence length="45" mass="5372">MNEYTELFEFVKANKDLIKNDTNVTKYITELLNNKEIDLKTAENY</sequence>
<name>A0A8S5QMW7_9CAUD</name>
<protein>
    <submittedName>
        <fullName evidence="1">Uncharacterized protein</fullName>
    </submittedName>
</protein>
<proteinExistence type="predicted"/>
<organism evidence="1">
    <name type="scientific">CrAss-like virus sp. ctYsL76</name>
    <dbReference type="NCBI Taxonomy" id="2826826"/>
    <lineage>
        <taxon>Viruses</taxon>
        <taxon>Duplodnaviria</taxon>
        <taxon>Heunggongvirae</taxon>
        <taxon>Uroviricota</taxon>
        <taxon>Caudoviricetes</taxon>
        <taxon>Crassvirales</taxon>
    </lineage>
</organism>
<dbReference type="EMBL" id="BK015689">
    <property type="protein sequence ID" value="DAE19956.1"/>
    <property type="molecule type" value="Genomic_DNA"/>
</dbReference>
<accession>A0A8S5QMW7</accession>
<evidence type="ECO:0000313" key="1">
    <source>
        <dbReference type="EMBL" id="DAE19956.1"/>
    </source>
</evidence>
<reference evidence="1" key="1">
    <citation type="journal article" date="2021" name="Proc. Natl. Acad. Sci. U.S.A.">
        <title>A Catalog of Tens of Thousands of Viruses from Human Metagenomes Reveals Hidden Associations with Chronic Diseases.</title>
        <authorList>
            <person name="Tisza M.J."/>
            <person name="Buck C.B."/>
        </authorList>
    </citation>
    <scope>NUCLEOTIDE SEQUENCE</scope>
    <source>
        <strain evidence="1">CtYsL76</strain>
    </source>
</reference>